<dbReference type="SUPFAM" id="SSF56601">
    <property type="entry name" value="beta-lactamase/transpeptidase-like"/>
    <property type="match status" value="1"/>
</dbReference>
<dbReference type="InterPro" id="IPR050789">
    <property type="entry name" value="Diverse_Enzym_Activities"/>
</dbReference>
<dbReference type="GO" id="GO:0019875">
    <property type="term" value="F:6-aminohexanoate-dimer hydrolase activity"/>
    <property type="evidence" value="ECO:0007669"/>
    <property type="project" value="UniProtKB-EC"/>
</dbReference>
<keyword evidence="4" id="KW-0378">Hydrolase</keyword>
<organism evidence="4 5">
    <name type="scientific">Enhygromyxa salina</name>
    <dbReference type="NCBI Taxonomy" id="215803"/>
    <lineage>
        <taxon>Bacteria</taxon>
        <taxon>Pseudomonadati</taxon>
        <taxon>Myxococcota</taxon>
        <taxon>Polyangia</taxon>
        <taxon>Nannocystales</taxon>
        <taxon>Nannocystaceae</taxon>
        <taxon>Enhygromyxa</taxon>
    </lineage>
</organism>
<evidence type="ECO:0000313" key="4">
    <source>
        <dbReference type="EMBL" id="PRP97621.1"/>
    </source>
</evidence>
<name>A0A2S9XY15_9BACT</name>
<feature type="domain" description="Beta-lactamase-related" evidence="3">
    <location>
        <begin position="184"/>
        <end position="468"/>
    </location>
</feature>
<dbReference type="InterPro" id="IPR001466">
    <property type="entry name" value="Beta-lactam-related"/>
</dbReference>
<dbReference type="OrthoDB" id="9814204at2"/>
<dbReference type="EC" id="3.5.1.46" evidence="4"/>
<protein>
    <submittedName>
        <fullName evidence="4">6-aminohexanoate-dimer hydrolase</fullName>
        <ecNumber evidence="4">3.5.1.46</ecNumber>
    </submittedName>
</protein>
<reference evidence="4 5" key="1">
    <citation type="submission" date="2018-03" db="EMBL/GenBank/DDBJ databases">
        <title>Draft Genome Sequences of the Obligatory Marine Myxobacteria Enhygromyxa salina SWB005.</title>
        <authorList>
            <person name="Poehlein A."/>
            <person name="Moghaddam J.A."/>
            <person name="Harms H."/>
            <person name="Alanjari M."/>
            <person name="Koenig G.M."/>
            <person name="Daniel R."/>
            <person name="Schaeberle T.F."/>
        </authorList>
    </citation>
    <scope>NUCLEOTIDE SEQUENCE [LARGE SCALE GENOMIC DNA]</scope>
    <source>
        <strain evidence="4 5">SWB005</strain>
    </source>
</reference>
<dbReference type="PANTHER" id="PTHR43283:SF7">
    <property type="entry name" value="BETA-LACTAMASE-RELATED DOMAIN-CONTAINING PROTEIN"/>
    <property type="match status" value="1"/>
</dbReference>
<evidence type="ECO:0000256" key="2">
    <source>
        <dbReference type="SAM" id="Phobius"/>
    </source>
</evidence>
<dbReference type="Gene3D" id="3.40.710.10">
    <property type="entry name" value="DD-peptidase/beta-lactamase superfamily"/>
    <property type="match status" value="1"/>
</dbReference>
<dbReference type="InterPro" id="IPR012338">
    <property type="entry name" value="Beta-lactam/transpept-like"/>
</dbReference>
<comment type="caution">
    <text evidence="4">The sequence shown here is derived from an EMBL/GenBank/DDBJ whole genome shotgun (WGS) entry which is preliminary data.</text>
</comment>
<keyword evidence="2" id="KW-1133">Transmembrane helix</keyword>
<proteinExistence type="predicted"/>
<sequence>MKLRWTRKPRLKKIVLAVLAINAVIVIGVASWLVGWIFPIATGAVAKAVCSDVFVAGRESEGLVDEEFPKAFFVSYEVDPSAQVVRADALGFAAKTAAYRPGLGCALALEVGPASLRAEGFEPTPRPAGSETAPWPRGDGPLVEPPSGDPPGLDRAALELAIDEIFPGAGASSSFDGPPLNTRAVVVVWAGQLIAERYAEGFDADTPQLGWSMTKSVTSALVGILVARGELSIDEPIGFGDWLESKRGRLTWDQLLRMSSGLEFDESYGLRTDVTVMLYDRHDASALPLGRQLADPIDTRFAYSSGTTNLISRRIRELFADDGAYHRFPHDALFVPLGMHSAVMETDPSGTFVGSSFMYATPRDWARFGLLYLHDGVWDGERILPEGWVARSVAPTPTDPSAGYGLQWWLNAAPDPEQRALPGVPPDAYFASGHQGQIVLVVPSRDAVIVRLGMTNGRKWPRAEFAAAVLAALPE</sequence>
<accession>A0A2S9XY15</accession>
<evidence type="ECO:0000259" key="3">
    <source>
        <dbReference type="Pfam" id="PF00144"/>
    </source>
</evidence>
<feature type="transmembrane region" description="Helical" evidence="2">
    <location>
        <begin position="14"/>
        <end position="38"/>
    </location>
</feature>
<feature type="region of interest" description="Disordered" evidence="1">
    <location>
        <begin position="119"/>
        <end position="150"/>
    </location>
</feature>
<dbReference type="AlphaFoldDB" id="A0A2S9XY15"/>
<dbReference type="Proteomes" id="UP000237968">
    <property type="component" value="Unassembled WGS sequence"/>
</dbReference>
<dbReference type="Pfam" id="PF00144">
    <property type="entry name" value="Beta-lactamase"/>
    <property type="match status" value="1"/>
</dbReference>
<gene>
    <name evidence="4" type="primary">nylB</name>
    <name evidence="4" type="ORF">ENSA5_33140</name>
</gene>
<evidence type="ECO:0000256" key="1">
    <source>
        <dbReference type="SAM" id="MobiDB-lite"/>
    </source>
</evidence>
<keyword evidence="2" id="KW-0472">Membrane</keyword>
<dbReference type="RefSeq" id="WP_106392666.1">
    <property type="nucleotide sequence ID" value="NZ_PVNK01000152.1"/>
</dbReference>
<keyword evidence="2" id="KW-0812">Transmembrane</keyword>
<keyword evidence="5" id="KW-1185">Reference proteome</keyword>
<evidence type="ECO:0000313" key="5">
    <source>
        <dbReference type="Proteomes" id="UP000237968"/>
    </source>
</evidence>
<dbReference type="PANTHER" id="PTHR43283">
    <property type="entry name" value="BETA-LACTAMASE-RELATED"/>
    <property type="match status" value="1"/>
</dbReference>
<dbReference type="EMBL" id="PVNK01000152">
    <property type="protein sequence ID" value="PRP97621.1"/>
    <property type="molecule type" value="Genomic_DNA"/>
</dbReference>